<reference evidence="3" key="1">
    <citation type="submission" date="2021-09" db="EMBL/GenBank/DDBJ databases">
        <authorList>
            <consortium name="AG Swart"/>
            <person name="Singh M."/>
            <person name="Singh A."/>
            <person name="Seah K."/>
            <person name="Emmerich C."/>
        </authorList>
    </citation>
    <scope>NUCLEOTIDE SEQUENCE</scope>
    <source>
        <strain evidence="3">ATCC30299</strain>
    </source>
</reference>
<feature type="transmembrane region" description="Helical" evidence="1">
    <location>
        <begin position="54"/>
        <end position="74"/>
    </location>
</feature>
<feature type="transmembrane region" description="Helical" evidence="1">
    <location>
        <begin position="294"/>
        <end position="312"/>
    </location>
</feature>
<keyword evidence="1" id="KW-0812">Transmembrane</keyword>
<dbReference type="InterPro" id="IPR057352">
    <property type="entry name" value="TPR_TmcB/C"/>
</dbReference>
<feature type="transmembrane region" description="Helical" evidence="1">
    <location>
        <begin position="114"/>
        <end position="134"/>
    </location>
</feature>
<comment type="caution">
    <text evidence="3">The sequence shown here is derived from an EMBL/GenBank/DDBJ whole genome shotgun (WGS) entry which is preliminary data.</text>
</comment>
<dbReference type="PANTHER" id="PTHR31600:SF2">
    <property type="entry name" value="GAMETE ENRICHED GENE 10 PROTEIN-RELATED"/>
    <property type="match status" value="1"/>
</dbReference>
<dbReference type="InterPro" id="IPR052994">
    <property type="entry name" value="Tiny_macrocysts_regulators"/>
</dbReference>
<keyword evidence="1" id="KW-0472">Membrane</keyword>
<name>A0AAU9JL57_9CILI</name>
<feature type="transmembrane region" description="Helical" evidence="1">
    <location>
        <begin position="1076"/>
        <end position="1098"/>
    </location>
</feature>
<sequence>MNLDSKEDLLESNDALKFQYKKSSFEKQKSRIFKLFGKILKAKYNSSYKLKSQIAIEVLLNAIISLQLIALAWYPNMSISGWSSYSKFWDTISIFNISNFCGTYEITDYCFHGIASILCFCLVTFLGMFFIGYTKYEIPRILFWVLRNLLLFCVTVLYIPSLIELTLGFKYSTFSYEKIGEYPSNKNSEILNKGSMGTIMGIILIPFLVFIAYFWELFTTDTKHILWDKDLNARSHSAVDLKFLAFKTLFSICYILIGNDNIVTYQMIFMVFSFWIFLEYLMKLPYYNIIENSIKSCKLLLVSVSLLAVLLGTMIDNAGIICMLSFFVQPVMIIINCCIIYTKYNYLKKSPVSFQNQLYFERTIRHLLCSKNLENKFEIIDYFTACYTNKRLIKDKLIVVWEVNYCVFSMKNERLGRIKLAKASSIIPTVEGDIQEWIANKIIDKRDKSSIDSHYIEYLENLHRVKHQDEEICYELIDLWSELWEKNPKYDKLFKFATRSAELLTILKELYAKLIKKHKHLELFDLYVSFLESILGEIGQANVINRFKSSLNHQWDFTTGDESKVASLEESLGIILISANESSFGLIAQINARACQMLKGTASDLIGTHLSYYIPYPYLTDHDDYMRQFYTNYSLEEITHMGWFFLKNARGFLIECGILIKLSAFHSNAYFLVSLAPRNSSRQLALISENGIIQNYTELFPHYIGTDIYNIRGYCISEFIPGLEISEMELFEPFIIENSGREIAIIHIIKQLRTTTIHMLVVSHTEKEIQSWKNRQEIDQIEYLKKIQLFNYEEEEKLSSGIAINHSEIDISVKFQKTPSFTSIVHAESNIFLNESPSENFTLIENNEGKLAQNMLSGSLSNVSTSNFYSSVSYKCIETLSRNLKHYQWILVFCIMAVIGTNIAILGYIYQDANHTNSLNVFSHFGNLMFYLVDSADLARSLDSEIRNGIYNLTRDRARFNSTINELKKLREFILSDYEDWRYCSSSDLIIDNLIPVWTSSQIKKYNFYDEVDIFIQHGESLLDMIDSGSAYSTDEAKFFGLNSFGYTYEFTHQAMLNLRDCEVDRVKGLGRYITAWIFIGTALLGIFIGVLIVYVIYMNHNYDKFWEFFKKNLQVSYIDLRIVCVERLWKIHGIDYKRDYFEEGSESKDAKAIKSKMYVRYILRLSIFLIIALTYYIILKYYLYDQCESFLINRPNLLIDLISKRTLLSRMSVFARDISSTSNIKWFPNTYGVANSNLEFTVSNEKFKAANSQLRNTNFLRLIQNDMKAQIFEGLDTTDPYLRQGTYAASNIAYIDAKFASNPIDIKDIIILENYISIEVALQSSLGVEYDAIDHGSKQIINHELNLIIYVTVAFSLALVLVFTFFYLPFIFNEKKSLIKLKVLMSIVPNSKLDSKAELIK</sequence>
<feature type="transmembrane region" description="Helical" evidence="1">
    <location>
        <begin position="239"/>
        <end position="257"/>
    </location>
</feature>
<feature type="transmembrane region" description="Helical" evidence="1">
    <location>
        <begin position="141"/>
        <end position="163"/>
    </location>
</feature>
<dbReference type="EMBL" id="CAJZBQ010000032">
    <property type="protein sequence ID" value="CAG9322470.1"/>
    <property type="molecule type" value="Genomic_DNA"/>
</dbReference>
<keyword evidence="4" id="KW-1185">Reference proteome</keyword>
<proteinExistence type="predicted"/>
<evidence type="ECO:0000256" key="1">
    <source>
        <dbReference type="SAM" id="Phobius"/>
    </source>
</evidence>
<dbReference type="Proteomes" id="UP001162131">
    <property type="component" value="Unassembled WGS sequence"/>
</dbReference>
<feature type="transmembrane region" description="Helical" evidence="1">
    <location>
        <begin position="196"/>
        <end position="218"/>
    </location>
</feature>
<evidence type="ECO:0000313" key="3">
    <source>
        <dbReference type="EMBL" id="CAG9322470.1"/>
    </source>
</evidence>
<feature type="domain" description="TmcB/TmcC TPR repeats" evidence="2">
    <location>
        <begin position="454"/>
        <end position="540"/>
    </location>
</feature>
<protein>
    <recommendedName>
        <fullName evidence="2">TmcB/TmcC TPR repeats domain-containing protein</fullName>
    </recommendedName>
</protein>
<organism evidence="3 4">
    <name type="scientific">Blepharisma stoltei</name>
    <dbReference type="NCBI Taxonomy" id="1481888"/>
    <lineage>
        <taxon>Eukaryota</taxon>
        <taxon>Sar</taxon>
        <taxon>Alveolata</taxon>
        <taxon>Ciliophora</taxon>
        <taxon>Postciliodesmatophora</taxon>
        <taxon>Heterotrichea</taxon>
        <taxon>Heterotrichida</taxon>
        <taxon>Blepharismidae</taxon>
        <taxon>Blepharisma</taxon>
    </lineage>
</organism>
<feature type="transmembrane region" description="Helical" evidence="1">
    <location>
        <begin position="1162"/>
        <end position="1185"/>
    </location>
</feature>
<feature type="transmembrane region" description="Helical" evidence="1">
    <location>
        <begin position="1348"/>
        <end position="1373"/>
    </location>
</feature>
<dbReference type="PANTHER" id="PTHR31600">
    <property type="entry name" value="TINY MACROCYSTS PROTEIN B-RELATED"/>
    <property type="match status" value="1"/>
</dbReference>
<evidence type="ECO:0000259" key="2">
    <source>
        <dbReference type="Pfam" id="PF25474"/>
    </source>
</evidence>
<evidence type="ECO:0000313" key="4">
    <source>
        <dbReference type="Proteomes" id="UP001162131"/>
    </source>
</evidence>
<gene>
    <name evidence="3" type="ORF">BSTOLATCC_MIC31602</name>
</gene>
<dbReference type="Pfam" id="PF25474">
    <property type="entry name" value="TPR_TmcB"/>
    <property type="match status" value="1"/>
</dbReference>
<accession>A0AAU9JL57</accession>
<keyword evidence="1" id="KW-1133">Transmembrane helix</keyword>
<feature type="transmembrane region" description="Helical" evidence="1">
    <location>
        <begin position="263"/>
        <end position="282"/>
    </location>
</feature>
<feature type="transmembrane region" description="Helical" evidence="1">
    <location>
        <begin position="889"/>
        <end position="910"/>
    </location>
</feature>